<keyword evidence="3" id="KW-1185">Reference proteome</keyword>
<name>A0AAN7U7X5_9PEZI</name>
<dbReference type="EMBL" id="JAWHQM010000005">
    <property type="protein sequence ID" value="KAK5627235.1"/>
    <property type="molecule type" value="Genomic_DNA"/>
</dbReference>
<reference evidence="2 3" key="1">
    <citation type="submission" date="2023-10" db="EMBL/GenBank/DDBJ databases">
        <title>Draft genome sequence of Xylaria bambusicola isolate GMP-LS, the root and basal stem rot pathogen of sugarcane in Indonesia.</title>
        <authorList>
            <person name="Selvaraj P."/>
            <person name="Muralishankar V."/>
            <person name="Muruganantham S."/>
            <person name="Sp S."/>
            <person name="Haryani S."/>
            <person name="Lau K.J.X."/>
            <person name="Naqvi N.I."/>
        </authorList>
    </citation>
    <scope>NUCLEOTIDE SEQUENCE [LARGE SCALE GENOMIC DNA]</scope>
    <source>
        <strain evidence="2">GMP-LS</strain>
    </source>
</reference>
<evidence type="ECO:0000313" key="2">
    <source>
        <dbReference type="EMBL" id="KAK5627235.1"/>
    </source>
</evidence>
<sequence length="71" mass="8107">MRGGMSTPDLRRWFETKRDSHIADAQLSRNDKDKKGTGRRRYLYNAKRTERIQQQRAARSLSGGEPSAGGK</sequence>
<organism evidence="2 3">
    <name type="scientific">Xylaria bambusicola</name>
    <dbReference type="NCBI Taxonomy" id="326684"/>
    <lineage>
        <taxon>Eukaryota</taxon>
        <taxon>Fungi</taxon>
        <taxon>Dikarya</taxon>
        <taxon>Ascomycota</taxon>
        <taxon>Pezizomycotina</taxon>
        <taxon>Sordariomycetes</taxon>
        <taxon>Xylariomycetidae</taxon>
        <taxon>Xylariales</taxon>
        <taxon>Xylariaceae</taxon>
        <taxon>Xylaria</taxon>
    </lineage>
</organism>
<dbReference type="Proteomes" id="UP001305414">
    <property type="component" value="Unassembled WGS sequence"/>
</dbReference>
<accession>A0AAN7U7X5</accession>
<evidence type="ECO:0000313" key="3">
    <source>
        <dbReference type="Proteomes" id="UP001305414"/>
    </source>
</evidence>
<proteinExistence type="predicted"/>
<evidence type="ECO:0000256" key="1">
    <source>
        <dbReference type="SAM" id="MobiDB-lite"/>
    </source>
</evidence>
<protein>
    <submittedName>
        <fullName evidence="2">Uncharacterized protein</fullName>
    </submittedName>
</protein>
<comment type="caution">
    <text evidence="2">The sequence shown here is derived from an EMBL/GenBank/DDBJ whole genome shotgun (WGS) entry which is preliminary data.</text>
</comment>
<gene>
    <name evidence="2" type="ORF">RRF57_002950</name>
</gene>
<dbReference type="AlphaFoldDB" id="A0AAN7U7X5"/>
<feature type="region of interest" description="Disordered" evidence="1">
    <location>
        <begin position="24"/>
        <end position="71"/>
    </location>
</feature>